<dbReference type="AlphaFoldDB" id="A0A016WIP4"/>
<evidence type="ECO:0000256" key="1">
    <source>
        <dbReference type="SAM" id="MobiDB-lite"/>
    </source>
</evidence>
<evidence type="ECO:0000313" key="2">
    <source>
        <dbReference type="EMBL" id="EYC39505.1"/>
    </source>
</evidence>
<feature type="compositionally biased region" description="Basic and acidic residues" evidence="1">
    <location>
        <begin position="15"/>
        <end position="34"/>
    </location>
</feature>
<feature type="region of interest" description="Disordered" evidence="1">
    <location>
        <begin position="1"/>
        <end position="69"/>
    </location>
</feature>
<reference evidence="3" key="1">
    <citation type="journal article" date="2015" name="Nat. Genet.">
        <title>The genome and transcriptome of the zoonotic hookworm Ancylostoma ceylanicum identify infection-specific gene families.</title>
        <authorList>
            <person name="Schwarz E.M."/>
            <person name="Hu Y."/>
            <person name="Antoshechkin I."/>
            <person name="Miller M.M."/>
            <person name="Sternberg P.W."/>
            <person name="Aroian R.V."/>
        </authorList>
    </citation>
    <scope>NUCLEOTIDE SEQUENCE</scope>
    <source>
        <strain evidence="3">HY135</strain>
    </source>
</reference>
<name>A0A016WIP4_9BILA</name>
<keyword evidence="3" id="KW-1185">Reference proteome</keyword>
<accession>A0A016WIP4</accession>
<sequence length="69" mass="7591">MQDKMRVGRSGESGKTGDREDEPRWVQQCDKDAPASKSGETPGDRSNGVISVRRRPKAGKHLETGPTLR</sequence>
<protein>
    <submittedName>
        <fullName evidence="2">Uncharacterized protein</fullName>
    </submittedName>
</protein>
<dbReference type="EMBL" id="JARK01000253">
    <property type="protein sequence ID" value="EYC39505.1"/>
    <property type="molecule type" value="Genomic_DNA"/>
</dbReference>
<proteinExistence type="predicted"/>
<comment type="caution">
    <text evidence="2">The sequence shown here is derived from an EMBL/GenBank/DDBJ whole genome shotgun (WGS) entry which is preliminary data.</text>
</comment>
<gene>
    <name evidence="2" type="primary">Acey_s0653.g1173</name>
    <name evidence="2" type="ORF">Y032_0653g1173</name>
</gene>
<organism evidence="2 3">
    <name type="scientific">Ancylostoma ceylanicum</name>
    <dbReference type="NCBI Taxonomy" id="53326"/>
    <lineage>
        <taxon>Eukaryota</taxon>
        <taxon>Metazoa</taxon>
        <taxon>Ecdysozoa</taxon>
        <taxon>Nematoda</taxon>
        <taxon>Chromadorea</taxon>
        <taxon>Rhabditida</taxon>
        <taxon>Rhabditina</taxon>
        <taxon>Rhabditomorpha</taxon>
        <taxon>Strongyloidea</taxon>
        <taxon>Ancylostomatidae</taxon>
        <taxon>Ancylostomatinae</taxon>
        <taxon>Ancylostoma</taxon>
    </lineage>
</organism>
<dbReference type="Proteomes" id="UP000024635">
    <property type="component" value="Unassembled WGS sequence"/>
</dbReference>
<evidence type="ECO:0000313" key="3">
    <source>
        <dbReference type="Proteomes" id="UP000024635"/>
    </source>
</evidence>